<dbReference type="PANTHER" id="PTHR42904:SF6">
    <property type="entry name" value="NAD-CAPPED RNA HYDROLASE NUDT12"/>
    <property type="match status" value="1"/>
</dbReference>
<evidence type="ECO:0000256" key="1">
    <source>
        <dbReference type="ARBA" id="ARBA00001946"/>
    </source>
</evidence>
<dbReference type="GO" id="GO:0005829">
    <property type="term" value="C:cytosol"/>
    <property type="evidence" value="ECO:0007669"/>
    <property type="project" value="TreeGrafter"/>
</dbReference>
<dbReference type="EC" id="3.6.1.22" evidence="4"/>
<dbReference type="AlphaFoldDB" id="A0A367LQ61"/>
<comment type="cofactor">
    <cofactor evidence="2">
        <name>Zn(2+)</name>
        <dbReference type="ChEBI" id="CHEBI:29105"/>
    </cofactor>
</comment>
<dbReference type="Pfam" id="PF09297">
    <property type="entry name" value="Zn_ribbon_NUD"/>
    <property type="match status" value="1"/>
</dbReference>
<comment type="catalytic activity">
    <reaction evidence="9">
        <text>a 5'-end NAD(+)-phospho-ribonucleoside in mRNA + H2O = a 5'-end phospho-adenosine-phospho-ribonucleoside in mRNA + beta-nicotinamide D-ribonucleotide + 2 H(+)</text>
        <dbReference type="Rhea" id="RHEA:60876"/>
        <dbReference type="Rhea" id="RHEA-COMP:15698"/>
        <dbReference type="Rhea" id="RHEA-COMP:15719"/>
        <dbReference type="ChEBI" id="CHEBI:14649"/>
        <dbReference type="ChEBI" id="CHEBI:15377"/>
        <dbReference type="ChEBI" id="CHEBI:15378"/>
        <dbReference type="ChEBI" id="CHEBI:144029"/>
        <dbReference type="ChEBI" id="CHEBI:144051"/>
    </reaction>
    <physiologicalReaction direction="left-to-right" evidence="9">
        <dbReference type="Rhea" id="RHEA:60877"/>
    </physiologicalReaction>
</comment>
<dbReference type="Gene3D" id="3.90.79.10">
    <property type="entry name" value="Nucleoside Triphosphate Pyrophosphohydrolase"/>
    <property type="match status" value="1"/>
</dbReference>
<evidence type="ECO:0000259" key="10">
    <source>
        <dbReference type="PROSITE" id="PS51462"/>
    </source>
</evidence>
<dbReference type="GO" id="GO:0019677">
    <property type="term" value="P:NAD+ catabolic process"/>
    <property type="evidence" value="ECO:0007669"/>
    <property type="project" value="TreeGrafter"/>
</dbReference>
<dbReference type="STRING" id="1330021.A0A367LQ61"/>
<evidence type="ECO:0000256" key="7">
    <source>
        <dbReference type="ARBA" id="ARBA00022842"/>
    </source>
</evidence>
<dbReference type="EMBL" id="LKCN02000001">
    <property type="protein sequence ID" value="RCI16594.1"/>
    <property type="molecule type" value="Genomic_DNA"/>
</dbReference>
<evidence type="ECO:0000256" key="9">
    <source>
        <dbReference type="ARBA" id="ARBA00023679"/>
    </source>
</evidence>
<evidence type="ECO:0000256" key="8">
    <source>
        <dbReference type="ARBA" id="ARBA00023027"/>
    </source>
</evidence>
<comment type="similarity">
    <text evidence="3">Belongs to the Nudix hydrolase family. NudC subfamily.</text>
</comment>
<dbReference type="Pfam" id="PF09296">
    <property type="entry name" value="NUDIX-like"/>
    <property type="match status" value="1"/>
</dbReference>
<dbReference type="PROSITE" id="PS00893">
    <property type="entry name" value="NUDIX_BOX"/>
    <property type="match status" value="1"/>
</dbReference>
<dbReference type="PANTHER" id="PTHR42904">
    <property type="entry name" value="NUDIX HYDROLASE, NUDC SUBFAMILY"/>
    <property type="match status" value="1"/>
</dbReference>
<dbReference type="InterPro" id="IPR015376">
    <property type="entry name" value="Znr_NADH_PPase"/>
</dbReference>
<dbReference type="Gene3D" id="3.90.79.20">
    <property type="match status" value="1"/>
</dbReference>
<proteinExistence type="inferred from homology"/>
<dbReference type="GO" id="GO:0035529">
    <property type="term" value="F:NADH pyrophosphatase activity"/>
    <property type="evidence" value="ECO:0007669"/>
    <property type="project" value="TreeGrafter"/>
</dbReference>
<dbReference type="InterPro" id="IPR050241">
    <property type="entry name" value="NAD-cap_RNA_hydrolase_NudC"/>
</dbReference>
<reference evidence="11 12" key="1">
    <citation type="journal article" date="2015" name="BMC Genomics">
        <title>Insights from the genome of Ophiocordyceps polyrhachis-furcata to pathogenicity and host specificity in insect fungi.</title>
        <authorList>
            <person name="Wichadakul D."/>
            <person name="Kobmoo N."/>
            <person name="Ingsriswang S."/>
            <person name="Tangphatsornruang S."/>
            <person name="Chantasingh D."/>
            <person name="Luangsa-ard J.J."/>
            <person name="Eurwilaichitr L."/>
        </authorList>
    </citation>
    <scope>NUCLEOTIDE SEQUENCE [LARGE SCALE GENOMIC DNA]</scope>
    <source>
        <strain evidence="11 12">BCC 54312</strain>
    </source>
</reference>
<dbReference type="InterPro" id="IPR049734">
    <property type="entry name" value="NudC-like_C"/>
</dbReference>
<keyword evidence="8" id="KW-0520">NAD</keyword>
<dbReference type="InterPro" id="IPR020084">
    <property type="entry name" value="NUDIX_hydrolase_CS"/>
</dbReference>
<dbReference type="CDD" id="cd03429">
    <property type="entry name" value="NUDIX_NADH_pyrophosphatase_Nudt13"/>
    <property type="match status" value="1"/>
</dbReference>
<dbReference type="GO" id="GO:0046872">
    <property type="term" value="F:metal ion binding"/>
    <property type="evidence" value="ECO:0007669"/>
    <property type="project" value="UniProtKB-KW"/>
</dbReference>
<evidence type="ECO:0000256" key="6">
    <source>
        <dbReference type="ARBA" id="ARBA00022801"/>
    </source>
</evidence>
<dbReference type="GO" id="GO:0005777">
    <property type="term" value="C:peroxisome"/>
    <property type="evidence" value="ECO:0007669"/>
    <property type="project" value="TreeGrafter"/>
</dbReference>
<comment type="caution">
    <text evidence="11">The sequence shown here is derived from an EMBL/GenBank/DDBJ whole genome shotgun (WGS) entry which is preliminary data.</text>
</comment>
<dbReference type="Pfam" id="PF00293">
    <property type="entry name" value="NUDIX"/>
    <property type="match status" value="1"/>
</dbReference>
<name>A0A367LQ61_9HYPO</name>
<comment type="cofactor">
    <cofactor evidence="1">
        <name>Mg(2+)</name>
        <dbReference type="ChEBI" id="CHEBI:18420"/>
    </cofactor>
</comment>
<protein>
    <recommendedName>
        <fullName evidence="4">NAD(+) diphosphatase</fullName>
        <ecNumber evidence="4">3.6.1.22</ecNumber>
    </recommendedName>
</protein>
<sequence length="388" mass="42317">MSPTTNESSLLSQRHGPETINYYASSPLNRYSFLRSDDTFLSQAISSPCARFVVFNGLDPLVDDRGELAYFSFRELRPLLGGGEGEDGHRDVDCVFPCAFSLVVFLGLAEAGMGDGADGELGFDTLHHHVVQGRPYFAVDVTSHPPHLSDMATSLLNRHLAKGFSILYNPRSSSLSPESASIFAQARSIIDWNKRNPFCAACGHPTTSVEAGYKRKCPNEACATHRGVSNICFPRSDPTMIAAVVSADGKRILLGRQARYPARWYSCLAGFLELGESVEDAVRREVWEEAGVKVGRVVIHSTQPWPYPASLMIGAIAEAVSGGEEIVLNDKELETADWFTLDEVRQALDRIPEGHDRGTGLRVPPPTAIANRLLTAVVQGFLTGIPKI</sequence>
<evidence type="ECO:0000256" key="4">
    <source>
        <dbReference type="ARBA" id="ARBA00012381"/>
    </source>
</evidence>
<feature type="domain" description="Nudix hydrolase" evidence="10">
    <location>
        <begin position="234"/>
        <end position="365"/>
    </location>
</feature>
<keyword evidence="6" id="KW-0378">Hydrolase</keyword>
<gene>
    <name evidence="11" type="ORF">L249_2957</name>
</gene>
<evidence type="ECO:0000313" key="12">
    <source>
        <dbReference type="Proteomes" id="UP000253664"/>
    </source>
</evidence>
<dbReference type="InterPro" id="IPR000086">
    <property type="entry name" value="NUDIX_hydrolase_dom"/>
</dbReference>
<evidence type="ECO:0000256" key="3">
    <source>
        <dbReference type="ARBA" id="ARBA00009595"/>
    </source>
</evidence>
<evidence type="ECO:0000256" key="2">
    <source>
        <dbReference type="ARBA" id="ARBA00001947"/>
    </source>
</evidence>
<organism evidence="11 12">
    <name type="scientific">Ophiocordyceps polyrhachis-furcata BCC 54312</name>
    <dbReference type="NCBI Taxonomy" id="1330021"/>
    <lineage>
        <taxon>Eukaryota</taxon>
        <taxon>Fungi</taxon>
        <taxon>Dikarya</taxon>
        <taxon>Ascomycota</taxon>
        <taxon>Pezizomycotina</taxon>
        <taxon>Sordariomycetes</taxon>
        <taxon>Hypocreomycetidae</taxon>
        <taxon>Hypocreales</taxon>
        <taxon>Ophiocordycipitaceae</taxon>
        <taxon>Ophiocordyceps</taxon>
    </lineage>
</organism>
<accession>A0A367LQ61</accession>
<evidence type="ECO:0000313" key="11">
    <source>
        <dbReference type="EMBL" id="RCI16594.1"/>
    </source>
</evidence>
<dbReference type="PROSITE" id="PS51462">
    <property type="entry name" value="NUDIX"/>
    <property type="match status" value="1"/>
</dbReference>
<keyword evidence="7" id="KW-0460">Magnesium</keyword>
<evidence type="ECO:0000256" key="5">
    <source>
        <dbReference type="ARBA" id="ARBA00022723"/>
    </source>
</evidence>
<dbReference type="OrthoDB" id="10249612at2759"/>
<dbReference type="InterPro" id="IPR015375">
    <property type="entry name" value="NADH_PPase-like_N"/>
</dbReference>
<dbReference type="Proteomes" id="UP000253664">
    <property type="component" value="Unassembled WGS sequence"/>
</dbReference>
<dbReference type="SUPFAM" id="SSF55811">
    <property type="entry name" value="Nudix"/>
    <property type="match status" value="1"/>
</dbReference>
<keyword evidence="12" id="KW-1185">Reference proteome</keyword>
<dbReference type="NCBIfam" id="NF001299">
    <property type="entry name" value="PRK00241.1"/>
    <property type="match status" value="1"/>
</dbReference>
<keyword evidence="5" id="KW-0479">Metal-binding</keyword>
<dbReference type="InterPro" id="IPR015797">
    <property type="entry name" value="NUDIX_hydrolase-like_dom_sf"/>
</dbReference>
<dbReference type="GO" id="GO:0006742">
    <property type="term" value="P:NADP+ catabolic process"/>
    <property type="evidence" value="ECO:0007669"/>
    <property type="project" value="TreeGrafter"/>
</dbReference>